<evidence type="ECO:0000259" key="2">
    <source>
        <dbReference type="PROSITE" id="PS51084"/>
    </source>
</evidence>
<gene>
    <name evidence="3" type="ORF">SMB34_19840</name>
</gene>
<comment type="caution">
    <text evidence="3">The sequence shown here is derived from an EMBL/GenBank/DDBJ whole genome shotgun (WGS) entry which is preliminary data.</text>
</comment>
<name>A0ABR4TLM1_9PROT</name>
<dbReference type="InterPro" id="IPR036265">
    <property type="entry name" value="HIT-like_sf"/>
</dbReference>
<reference evidence="3 4" key="1">
    <citation type="submission" date="2013-07" db="EMBL/GenBank/DDBJ databases">
        <title>Thalassospira permensis NBRC 106175 Genome Sequencing.</title>
        <authorList>
            <person name="Lai Q."/>
            <person name="Shao Z."/>
        </authorList>
    </citation>
    <scope>NUCLEOTIDE SEQUENCE [LARGE SCALE GENOMIC DNA]</scope>
    <source>
        <strain evidence="3 4">NBRC 106175</strain>
    </source>
</reference>
<dbReference type="PROSITE" id="PS51084">
    <property type="entry name" value="HIT_2"/>
    <property type="match status" value="1"/>
</dbReference>
<evidence type="ECO:0000313" key="3">
    <source>
        <dbReference type="EMBL" id="KEO55090.1"/>
    </source>
</evidence>
<dbReference type="SUPFAM" id="SSF54197">
    <property type="entry name" value="HIT-like"/>
    <property type="match status" value="1"/>
</dbReference>
<dbReference type="Pfam" id="PF01230">
    <property type="entry name" value="HIT"/>
    <property type="match status" value="1"/>
</dbReference>
<dbReference type="InterPro" id="IPR011146">
    <property type="entry name" value="HIT-like"/>
</dbReference>
<protein>
    <submittedName>
        <fullName evidence="3">Histidine triad (HIT) protein</fullName>
    </submittedName>
</protein>
<keyword evidence="4" id="KW-1185">Reference proteome</keyword>
<sequence>MDIFVLLPERATSYCVPIIRFYIHPPQAPQAPKEAPMINDFALHPQLAADTDLVTDGPLSHVLLMNDARYPWLILVPKRANLVDYDDLSADERKLLGDECAIVSATLKRRFNADKTNVAMLGNMVPQLHCHVVARFKNDAAWPGPIWGVGKAEPYDEETGNERLAILRADLISAFKHL</sequence>
<evidence type="ECO:0000256" key="1">
    <source>
        <dbReference type="PROSITE-ProRule" id="PRU00464"/>
    </source>
</evidence>
<accession>A0ABR4TLM1</accession>
<proteinExistence type="predicted"/>
<feature type="domain" description="HIT" evidence="2">
    <location>
        <begin position="40"/>
        <end position="142"/>
    </location>
</feature>
<organism evidence="3 4">
    <name type="scientific">Thalassospira permensis NBRC 106175</name>
    <dbReference type="NCBI Taxonomy" id="1353532"/>
    <lineage>
        <taxon>Bacteria</taxon>
        <taxon>Pseudomonadati</taxon>
        <taxon>Pseudomonadota</taxon>
        <taxon>Alphaproteobacteria</taxon>
        <taxon>Rhodospirillales</taxon>
        <taxon>Thalassospiraceae</taxon>
        <taxon>Thalassospira</taxon>
    </lineage>
</organism>
<comment type="caution">
    <text evidence="1">Lacks conserved residue(s) required for the propagation of feature annotation.</text>
</comment>
<dbReference type="Gene3D" id="3.30.428.10">
    <property type="entry name" value="HIT-like"/>
    <property type="match status" value="1"/>
</dbReference>
<evidence type="ECO:0000313" key="4">
    <source>
        <dbReference type="Proteomes" id="UP000027463"/>
    </source>
</evidence>
<dbReference type="Proteomes" id="UP000027463">
    <property type="component" value="Unassembled WGS sequence"/>
</dbReference>
<dbReference type="EMBL" id="AUNC01000026">
    <property type="protein sequence ID" value="KEO55090.1"/>
    <property type="molecule type" value="Genomic_DNA"/>
</dbReference>